<reference evidence="1" key="1">
    <citation type="submission" date="2014-11" db="EMBL/GenBank/DDBJ databases">
        <authorList>
            <person name="Amaro Gonzalez C."/>
        </authorList>
    </citation>
    <scope>NUCLEOTIDE SEQUENCE</scope>
</reference>
<proteinExistence type="predicted"/>
<accession>A0A0E9UWB4</accession>
<dbReference type="AlphaFoldDB" id="A0A0E9UWB4"/>
<evidence type="ECO:0000313" key="1">
    <source>
        <dbReference type="EMBL" id="JAH70179.1"/>
    </source>
</evidence>
<sequence>MLFNLSAQWNVLINQVSVE</sequence>
<protein>
    <submittedName>
        <fullName evidence="1">Uncharacterized protein</fullName>
    </submittedName>
</protein>
<reference evidence="1" key="2">
    <citation type="journal article" date="2015" name="Fish Shellfish Immunol.">
        <title>Early steps in the European eel (Anguilla anguilla)-Vibrio vulnificus interaction in the gills: Role of the RtxA13 toxin.</title>
        <authorList>
            <person name="Callol A."/>
            <person name="Pajuelo D."/>
            <person name="Ebbesson L."/>
            <person name="Teles M."/>
            <person name="MacKenzie S."/>
            <person name="Amaro C."/>
        </authorList>
    </citation>
    <scope>NUCLEOTIDE SEQUENCE</scope>
</reference>
<name>A0A0E9UWB4_ANGAN</name>
<dbReference type="EMBL" id="GBXM01038398">
    <property type="protein sequence ID" value="JAH70179.1"/>
    <property type="molecule type" value="Transcribed_RNA"/>
</dbReference>
<organism evidence="1">
    <name type="scientific">Anguilla anguilla</name>
    <name type="common">European freshwater eel</name>
    <name type="synonym">Muraena anguilla</name>
    <dbReference type="NCBI Taxonomy" id="7936"/>
    <lineage>
        <taxon>Eukaryota</taxon>
        <taxon>Metazoa</taxon>
        <taxon>Chordata</taxon>
        <taxon>Craniata</taxon>
        <taxon>Vertebrata</taxon>
        <taxon>Euteleostomi</taxon>
        <taxon>Actinopterygii</taxon>
        <taxon>Neopterygii</taxon>
        <taxon>Teleostei</taxon>
        <taxon>Anguilliformes</taxon>
        <taxon>Anguillidae</taxon>
        <taxon>Anguilla</taxon>
    </lineage>
</organism>